<reference evidence="9 10" key="2">
    <citation type="journal article" date="2014" name="Genome Announc.">
        <title>Complete Genome Sequence of Coprothermobacter proteolyticus DSM 5265.</title>
        <authorList>
            <person name="Alexiev A."/>
            <person name="Coil D.A."/>
            <person name="Badger J.H."/>
            <person name="Enticknap J."/>
            <person name="Ward N."/>
            <person name="Robb F.T."/>
            <person name="Eisen J.A."/>
        </authorList>
    </citation>
    <scope>NUCLEOTIDE SEQUENCE [LARGE SCALE GENOMIC DNA]</scope>
    <source>
        <strain evidence="10">ATCC 35245 / DSM 5265 / OCM 4 / BT</strain>
    </source>
</reference>
<sequence>MKKFTVGILVALLAVSLVLSGCSQPSQPSTTEPKYKIGLVFDIGGRGDHSFNDSAYNGLVRLAEEFKGYIKDDPDNVNYGTEVELKYLEPKEGGQDREQLLRTLAEEGYDLIFGIGFMFTDPMINVAKDFPDTKFAIVDGSIEGLNEQSNIVCLNFKQNEGSFLVGAIAGLKTNTNKVGFVGGMQSTLIEQFEVGYKAGAMYVNPNLRQAGSILSQYIGTTGDAFKDPARGTEIASTFLNQGADIIYHASGASGAGVFQAVYDAYKNGKDVWAIGVDSDQGLVYKSSDDPEQQAIGDRILTSMLKRVDTSVYLTGKEFMEGQWKGGYRDFGLDVEGVGYAVNDYNRSLIEDVMPQVDELKQKIINGEIVVPTNNEELQTFQLP</sequence>
<proteinExistence type="inferred from homology"/>
<dbReference type="OrthoDB" id="9769871at2"/>
<dbReference type="InterPro" id="IPR003760">
    <property type="entry name" value="PnrA-like"/>
</dbReference>
<dbReference type="PANTHER" id="PTHR34296:SF2">
    <property type="entry name" value="ABC TRANSPORTER GUANOSINE-BINDING PROTEIN NUPN"/>
    <property type="match status" value="1"/>
</dbReference>
<evidence type="ECO:0000256" key="4">
    <source>
        <dbReference type="ARBA" id="ARBA00022729"/>
    </source>
</evidence>
<dbReference type="STRING" id="309798.COPRO5265_0859"/>
<dbReference type="CDD" id="cd06354">
    <property type="entry name" value="PBP1_PrnA-like"/>
    <property type="match status" value="1"/>
</dbReference>
<reference evidence="10" key="1">
    <citation type="submission" date="2008-08" db="EMBL/GenBank/DDBJ databases">
        <title>The complete genome sequence of Coprothermobacter proteolyticus strain ATCC 5245 / DSM 5265 / BT.</title>
        <authorList>
            <person name="Dodson R.J."/>
            <person name="Durkin A.S."/>
            <person name="Wu M."/>
            <person name="Eisen J."/>
            <person name="Sutton G."/>
        </authorList>
    </citation>
    <scope>NUCLEOTIDE SEQUENCE [LARGE SCALE GENOMIC DNA]</scope>
    <source>
        <strain evidence="10">ATCC 35245 / DSM 5265 / OCM 4 / BT</strain>
    </source>
</reference>
<keyword evidence="4 7" id="KW-0732">Signal</keyword>
<dbReference type="EMBL" id="CP001145">
    <property type="protein sequence ID" value="ACI17270.1"/>
    <property type="molecule type" value="Genomic_DNA"/>
</dbReference>
<feature type="chain" id="PRO_5002838478" evidence="7">
    <location>
        <begin position="29"/>
        <end position="383"/>
    </location>
</feature>
<dbReference type="Gene3D" id="3.40.50.2300">
    <property type="match status" value="2"/>
</dbReference>
<dbReference type="RefSeq" id="WP_012543922.1">
    <property type="nucleotide sequence ID" value="NC_011295.1"/>
</dbReference>
<evidence type="ECO:0000313" key="9">
    <source>
        <dbReference type="EMBL" id="ACI17270.1"/>
    </source>
</evidence>
<dbReference type="PANTHER" id="PTHR34296">
    <property type="entry name" value="TRANSCRIPTIONAL ACTIVATOR PROTEIN MED"/>
    <property type="match status" value="1"/>
</dbReference>
<dbReference type="InterPro" id="IPR050957">
    <property type="entry name" value="BMP_lipoprotein"/>
</dbReference>
<evidence type="ECO:0000256" key="3">
    <source>
        <dbReference type="ARBA" id="ARBA00022475"/>
    </source>
</evidence>
<keyword evidence="5" id="KW-0472">Membrane</keyword>
<dbReference type="InterPro" id="IPR028082">
    <property type="entry name" value="Peripla_BP_I"/>
</dbReference>
<organism evidence="9 10">
    <name type="scientific">Coprothermobacter proteolyticus (strain ATCC 35245 / DSM 5265 / OCM 4 / BT)</name>
    <dbReference type="NCBI Taxonomy" id="309798"/>
    <lineage>
        <taxon>Bacteria</taxon>
        <taxon>Pseudomonadati</taxon>
        <taxon>Coprothermobacterota</taxon>
        <taxon>Coprothermobacteria</taxon>
        <taxon>Coprothermobacterales</taxon>
        <taxon>Coprothermobacteraceae</taxon>
        <taxon>Coprothermobacter</taxon>
    </lineage>
</organism>
<keyword evidence="6" id="KW-0449">Lipoprotein</keyword>
<dbReference type="HOGENOM" id="CLU_038813_0_0_9"/>
<keyword evidence="3" id="KW-1003">Cell membrane</keyword>
<evidence type="ECO:0000256" key="7">
    <source>
        <dbReference type="SAM" id="SignalP"/>
    </source>
</evidence>
<dbReference type="AlphaFoldDB" id="B5Y8V0"/>
<dbReference type="Pfam" id="PF02608">
    <property type="entry name" value="Bmp"/>
    <property type="match status" value="1"/>
</dbReference>
<dbReference type="KEGG" id="cpo:COPRO5265_0859"/>
<feature type="domain" description="ABC transporter substrate-binding protein PnrA-like" evidence="8">
    <location>
        <begin position="40"/>
        <end position="373"/>
    </location>
</feature>
<dbReference type="Proteomes" id="UP000001732">
    <property type="component" value="Chromosome"/>
</dbReference>
<dbReference type="GO" id="GO:0005886">
    <property type="term" value="C:plasma membrane"/>
    <property type="evidence" value="ECO:0007669"/>
    <property type="project" value="UniProtKB-SubCell"/>
</dbReference>
<protein>
    <submittedName>
        <fullName evidence="9">Basic membrane protein family protein</fullName>
    </submittedName>
</protein>
<evidence type="ECO:0000256" key="1">
    <source>
        <dbReference type="ARBA" id="ARBA00004193"/>
    </source>
</evidence>
<feature type="signal peptide" evidence="7">
    <location>
        <begin position="1"/>
        <end position="28"/>
    </location>
</feature>
<accession>B5Y8V0</accession>
<gene>
    <name evidence="9" type="ordered locus">COPRO5265_0859</name>
</gene>
<comment type="subcellular location">
    <subcellularLocation>
        <location evidence="1">Cell membrane</location>
        <topology evidence="1">Lipid-anchor</topology>
    </subcellularLocation>
</comment>
<name>B5Y8V0_COPPD</name>
<evidence type="ECO:0000256" key="2">
    <source>
        <dbReference type="ARBA" id="ARBA00008610"/>
    </source>
</evidence>
<evidence type="ECO:0000313" key="10">
    <source>
        <dbReference type="Proteomes" id="UP000001732"/>
    </source>
</evidence>
<keyword evidence="10" id="KW-1185">Reference proteome</keyword>
<evidence type="ECO:0000256" key="5">
    <source>
        <dbReference type="ARBA" id="ARBA00023136"/>
    </source>
</evidence>
<dbReference type="eggNOG" id="COG1744">
    <property type="taxonomic scope" value="Bacteria"/>
</dbReference>
<dbReference type="PROSITE" id="PS51257">
    <property type="entry name" value="PROKAR_LIPOPROTEIN"/>
    <property type="match status" value="1"/>
</dbReference>
<comment type="similarity">
    <text evidence="2">Belongs to the BMP lipoprotein family.</text>
</comment>
<dbReference type="SUPFAM" id="SSF53822">
    <property type="entry name" value="Periplasmic binding protein-like I"/>
    <property type="match status" value="1"/>
</dbReference>
<evidence type="ECO:0000259" key="8">
    <source>
        <dbReference type="Pfam" id="PF02608"/>
    </source>
</evidence>
<evidence type="ECO:0000256" key="6">
    <source>
        <dbReference type="ARBA" id="ARBA00023288"/>
    </source>
</evidence>